<comment type="caution">
    <text evidence="4">Lacks conserved residue(s) required for the propagation of feature annotation.</text>
</comment>
<comment type="pathway">
    <text evidence="4">Nucleotide-sugar biosynthesis; ADP-L-glycero-beta-D-manno-heptose biosynthesis; ADP-L-glycero-beta-D-manno-heptose from D-glycero-beta-D-manno-heptose 7-phosphate: step 4/4.</text>
</comment>
<evidence type="ECO:0000256" key="1">
    <source>
        <dbReference type="ARBA" id="ARBA00022857"/>
    </source>
</evidence>
<feature type="binding site" evidence="4">
    <location>
        <position position="174"/>
    </location>
    <ligand>
        <name>NADP(+)</name>
        <dbReference type="ChEBI" id="CHEBI:58349"/>
    </ligand>
</feature>
<feature type="binding site" evidence="4">
    <location>
        <begin position="10"/>
        <end position="11"/>
    </location>
    <ligand>
        <name>NADP(+)</name>
        <dbReference type="ChEBI" id="CHEBI:58349"/>
    </ligand>
</feature>
<dbReference type="GO" id="GO:0097171">
    <property type="term" value="P:ADP-L-glycero-beta-D-manno-heptose biosynthetic process"/>
    <property type="evidence" value="ECO:0007669"/>
    <property type="project" value="UniProtKB-UniPathway"/>
</dbReference>
<feature type="binding site" evidence="4">
    <location>
        <position position="173"/>
    </location>
    <ligand>
        <name>substrate</name>
    </ligand>
</feature>
<evidence type="ECO:0000256" key="4">
    <source>
        <dbReference type="HAMAP-Rule" id="MF_01601"/>
    </source>
</evidence>
<comment type="caution">
    <text evidence="6">The sequence shown here is derived from an EMBL/GenBank/DDBJ whole genome shotgun (WGS) entry which is preliminary data.</text>
</comment>
<dbReference type="UniPathway" id="UPA00356">
    <property type="reaction ID" value="UER00440"/>
</dbReference>
<comment type="function">
    <text evidence="4">Catalyzes the interconversion between ADP-D-glycero-beta-D-manno-heptose and ADP-L-glycero-beta-D-manno-heptose via an epimerization at carbon 6 of the heptose.</text>
</comment>
<comment type="subunit">
    <text evidence="4">Homopentamer.</text>
</comment>
<name>A0A0D6PYE7_KOMEU</name>
<keyword evidence="1 4" id="KW-0521">NADP</keyword>
<dbReference type="Proteomes" id="UP000032675">
    <property type="component" value="Unassembled WGS sequence"/>
</dbReference>
<gene>
    <name evidence="4" type="primary">hldD</name>
    <name evidence="6" type="ORF">Geu3261_0053_035</name>
</gene>
<dbReference type="InterPro" id="IPR001509">
    <property type="entry name" value="Epimerase_deHydtase"/>
</dbReference>
<sequence length="326" mass="36077">MIVITGGAGFIGSCVQQALQARGIDTVVVDWLGNEGKWRNLRHHTPTRIIAPEALDAWLETRPDISAVIHLGAISETTATDGDLVWRTNVDLSERLLSWCAHEGVRFIYASSAATYGAADRAEQFNDDPAVLDHLKPLNLYGWSKQAFDRSVLRRVAGGAMSGLSWAGLKFFNVYGPNEYHKGRMISVVKVKYDEARAGQPLRLFRSDVPGLADGAQARDFIWVGDVVDVMLWLLDHGAVCGLFNCGTGVARTYTDLAHAVCDAANVPRRIEFIDMPEALRGQYQSFTCADMRRLRAAGYTRPFTTLEDGVHRYVHDYLAAPDSYL</sequence>
<comment type="similarity">
    <text evidence="4">Belongs to the NAD(P)-dependent epimerase/dehydratase family. HldD subfamily.</text>
</comment>
<feature type="active site" description="Proton acceptor" evidence="4">
    <location>
        <position position="182"/>
    </location>
</feature>
<keyword evidence="3 4" id="KW-0119">Carbohydrate metabolism</keyword>
<dbReference type="GO" id="GO:0008712">
    <property type="term" value="F:ADP-glyceromanno-heptose 6-epimerase activity"/>
    <property type="evidence" value="ECO:0007669"/>
    <property type="project" value="UniProtKB-UniRule"/>
</dbReference>
<evidence type="ECO:0000259" key="5">
    <source>
        <dbReference type="Pfam" id="PF01370"/>
    </source>
</evidence>
<comment type="cofactor">
    <cofactor evidence="4">
        <name>NADP(+)</name>
        <dbReference type="ChEBI" id="CHEBI:58349"/>
    </cofactor>
    <text evidence="4">Binds 1 NADP(+) per subunit.</text>
</comment>
<dbReference type="Gene3D" id="3.40.50.720">
    <property type="entry name" value="NAD(P)-binding Rossmann-like Domain"/>
    <property type="match status" value="1"/>
</dbReference>
<dbReference type="SUPFAM" id="SSF51735">
    <property type="entry name" value="NAD(P)-binding Rossmann-fold domains"/>
    <property type="match status" value="1"/>
</dbReference>
<evidence type="ECO:0000313" key="6">
    <source>
        <dbReference type="EMBL" id="GAN96194.1"/>
    </source>
</evidence>
<dbReference type="GO" id="GO:0050661">
    <property type="term" value="F:NADP binding"/>
    <property type="evidence" value="ECO:0007669"/>
    <property type="project" value="InterPro"/>
</dbReference>
<dbReference type="GO" id="GO:0005975">
    <property type="term" value="P:carbohydrate metabolic process"/>
    <property type="evidence" value="ECO:0007669"/>
    <property type="project" value="UniProtKB-UniRule"/>
</dbReference>
<evidence type="ECO:0000256" key="3">
    <source>
        <dbReference type="ARBA" id="ARBA00023277"/>
    </source>
</evidence>
<dbReference type="CDD" id="cd05248">
    <property type="entry name" value="ADP_GME_SDR_e"/>
    <property type="match status" value="1"/>
</dbReference>
<evidence type="ECO:0000313" key="7">
    <source>
        <dbReference type="Proteomes" id="UP000032675"/>
    </source>
</evidence>
<dbReference type="PANTHER" id="PTHR43103:SF3">
    <property type="entry name" value="ADP-L-GLYCERO-D-MANNO-HEPTOSE-6-EPIMERASE"/>
    <property type="match status" value="1"/>
</dbReference>
<dbReference type="PANTHER" id="PTHR43103">
    <property type="entry name" value="NUCLEOSIDE-DIPHOSPHATE-SUGAR EPIMERASE"/>
    <property type="match status" value="1"/>
</dbReference>
<reference evidence="6 7" key="1">
    <citation type="submission" date="2012-11" db="EMBL/GenBank/DDBJ databases">
        <title>Whole genome sequence of Gluconacetobacter europaeus NBRC3261.</title>
        <authorList>
            <person name="Azuma Y."/>
            <person name="Higashiura N."/>
            <person name="Hirakawa H."/>
            <person name="Matsushita K."/>
        </authorList>
    </citation>
    <scope>NUCLEOTIDE SEQUENCE [LARGE SCALE GENOMIC DNA]</scope>
    <source>
        <strain evidence="6 7">NBRC 3261</strain>
    </source>
</reference>
<feature type="binding site" evidence="4">
    <location>
        <position position="284"/>
    </location>
    <ligand>
        <name>substrate</name>
    </ligand>
</feature>
<dbReference type="HAMAP" id="MF_01601">
    <property type="entry name" value="Heptose_epimerase"/>
    <property type="match status" value="1"/>
</dbReference>
<feature type="binding site" evidence="4">
    <location>
        <begin position="30"/>
        <end position="31"/>
    </location>
    <ligand>
        <name>NADP(+)</name>
        <dbReference type="ChEBI" id="CHEBI:58349"/>
    </ligand>
</feature>
<feature type="binding site" evidence="4">
    <location>
        <position position="184"/>
    </location>
    <ligand>
        <name>substrate</name>
    </ligand>
</feature>
<feature type="binding site" evidence="4">
    <location>
        <position position="145"/>
    </location>
    <ligand>
        <name>NADP(+)</name>
        <dbReference type="ChEBI" id="CHEBI:58349"/>
    </ligand>
</feature>
<feature type="active site" description="Proton acceptor" evidence="4">
    <location>
        <position position="141"/>
    </location>
</feature>
<dbReference type="Gene3D" id="3.90.25.10">
    <property type="entry name" value="UDP-galactose 4-epimerase, domain 1"/>
    <property type="match status" value="1"/>
</dbReference>
<feature type="binding site" evidence="4">
    <location>
        <begin position="205"/>
        <end position="208"/>
    </location>
    <ligand>
        <name>substrate</name>
    </ligand>
</feature>
<dbReference type="RefSeq" id="WP_048850837.1">
    <property type="nucleotide sequence ID" value="NZ_BANI01000047.1"/>
</dbReference>
<feature type="domain" description="NAD-dependent epimerase/dehydratase" evidence="5">
    <location>
        <begin position="2"/>
        <end position="247"/>
    </location>
</feature>
<feature type="binding site" evidence="4">
    <location>
        <position position="37"/>
    </location>
    <ligand>
        <name>NADP(+)</name>
        <dbReference type="ChEBI" id="CHEBI:58349"/>
    </ligand>
</feature>
<dbReference type="EMBL" id="BANI01000047">
    <property type="protein sequence ID" value="GAN96194.1"/>
    <property type="molecule type" value="Genomic_DNA"/>
</dbReference>
<keyword evidence="2 4" id="KW-0413">Isomerase</keyword>
<comment type="catalytic activity">
    <reaction evidence="4">
        <text>ADP-D-glycero-beta-D-manno-heptose = ADP-L-glycero-beta-D-manno-heptose</text>
        <dbReference type="Rhea" id="RHEA:17577"/>
        <dbReference type="ChEBI" id="CHEBI:59967"/>
        <dbReference type="ChEBI" id="CHEBI:61506"/>
        <dbReference type="EC" id="5.1.3.20"/>
    </reaction>
</comment>
<dbReference type="InterPro" id="IPR036291">
    <property type="entry name" value="NAD(P)-bd_dom_sf"/>
</dbReference>
<dbReference type="InterPro" id="IPR011912">
    <property type="entry name" value="Heptose_epim"/>
</dbReference>
<feature type="binding site" evidence="4">
    <location>
        <position position="219"/>
    </location>
    <ligand>
        <name>substrate</name>
    </ligand>
</feature>
<feature type="binding site" evidence="4">
    <location>
        <position position="182"/>
    </location>
    <ligand>
        <name>NADP(+)</name>
        <dbReference type="ChEBI" id="CHEBI:58349"/>
    </ligand>
</feature>
<feature type="binding site" evidence="4">
    <location>
        <begin position="71"/>
        <end position="75"/>
    </location>
    <ligand>
        <name>NADP(+)</name>
        <dbReference type="ChEBI" id="CHEBI:58349"/>
    </ligand>
</feature>
<comment type="domain">
    <text evidence="4">Contains a large N-terminal NADP-binding domain, and a smaller C-terminal substrate-binding domain.</text>
</comment>
<proteinExistence type="inferred from homology"/>
<dbReference type="NCBIfam" id="TIGR02197">
    <property type="entry name" value="heptose_epim"/>
    <property type="match status" value="1"/>
</dbReference>
<dbReference type="Pfam" id="PF01370">
    <property type="entry name" value="Epimerase"/>
    <property type="match status" value="1"/>
</dbReference>
<dbReference type="AlphaFoldDB" id="A0A0D6PYE7"/>
<dbReference type="EC" id="5.1.3.20" evidence="4"/>
<protein>
    <recommendedName>
        <fullName evidence="4">ADP-L-glycero-D-manno-heptose-6-epimerase</fullName>
        <ecNumber evidence="4">5.1.3.20</ecNumber>
    </recommendedName>
    <alternativeName>
        <fullName evidence="4">ADP-L-glycero-beta-D-manno-heptose-6-epimerase</fullName>
        <shortName evidence="4">ADP-glyceromanno-heptose 6-epimerase</shortName>
        <shortName evidence="4">ADP-hep 6-epimerase</shortName>
        <shortName evidence="4">AGME</shortName>
    </alternativeName>
</protein>
<accession>A0A0D6PYE7</accession>
<organism evidence="6 7">
    <name type="scientific">Komagataeibacter europaeus NBRC 3261</name>
    <dbReference type="NCBI Taxonomy" id="1234669"/>
    <lineage>
        <taxon>Bacteria</taxon>
        <taxon>Pseudomonadati</taxon>
        <taxon>Pseudomonadota</taxon>
        <taxon>Alphaproteobacteria</taxon>
        <taxon>Acetobacterales</taxon>
        <taxon>Acetobacteraceae</taxon>
        <taxon>Komagataeibacter</taxon>
    </lineage>
</organism>
<evidence type="ECO:0000256" key="2">
    <source>
        <dbReference type="ARBA" id="ARBA00023235"/>
    </source>
</evidence>